<dbReference type="KEGG" id="barh:WN72_14705"/>
<feature type="region of interest" description="Disordered" evidence="1">
    <location>
        <begin position="1"/>
        <end position="33"/>
    </location>
</feature>
<evidence type="ECO:0000256" key="1">
    <source>
        <dbReference type="SAM" id="MobiDB-lite"/>
    </source>
</evidence>
<sequence length="108" mass="11928">MPTSFPRRPPDHAADNADSTPREQPRSAVERAQERVAAARLKLAVQERRLRQVSVREQCIREGAVGRAVLDLLDDGVLEKASVDLIRAKVREHFGPAQAAAFSGTLFE</sequence>
<accession>A0AAE7NLE1</accession>
<evidence type="ECO:0000313" key="3">
    <source>
        <dbReference type="Proteomes" id="UP000594015"/>
    </source>
</evidence>
<dbReference type="Proteomes" id="UP000594015">
    <property type="component" value="Chromosome"/>
</dbReference>
<evidence type="ECO:0000313" key="2">
    <source>
        <dbReference type="EMBL" id="QOZ67416.1"/>
    </source>
</evidence>
<dbReference type="EMBL" id="CP030050">
    <property type="protein sequence ID" value="QOZ67416.1"/>
    <property type="molecule type" value="Genomic_DNA"/>
</dbReference>
<reference evidence="2 3" key="1">
    <citation type="submission" date="2018-06" db="EMBL/GenBank/DDBJ databases">
        <title>Comparative genomics of Bradyrhizobium nodulating Arachidis hypogaea.</title>
        <authorList>
            <person name="Li Y."/>
        </authorList>
    </citation>
    <scope>NUCLEOTIDE SEQUENCE [LARGE SCALE GENOMIC DNA]</scope>
    <source>
        <strain evidence="2 3">CCBAU 051107</strain>
    </source>
</reference>
<protein>
    <submittedName>
        <fullName evidence="2">Uncharacterized protein</fullName>
    </submittedName>
</protein>
<gene>
    <name evidence="2" type="ORF">WN72_14705</name>
</gene>
<name>A0AAE7NLE1_9BRAD</name>
<organism evidence="2 3">
    <name type="scientific">Bradyrhizobium arachidis</name>
    <dbReference type="NCBI Taxonomy" id="858423"/>
    <lineage>
        <taxon>Bacteria</taxon>
        <taxon>Pseudomonadati</taxon>
        <taxon>Pseudomonadota</taxon>
        <taxon>Alphaproteobacteria</taxon>
        <taxon>Hyphomicrobiales</taxon>
        <taxon>Nitrobacteraceae</taxon>
        <taxon>Bradyrhizobium</taxon>
    </lineage>
</organism>
<dbReference type="RefSeq" id="WP_092214624.1">
    <property type="nucleotide sequence ID" value="NZ_CP030050.1"/>
</dbReference>
<dbReference type="AlphaFoldDB" id="A0AAE7NLE1"/>
<feature type="compositionally biased region" description="Basic and acidic residues" evidence="1">
    <location>
        <begin position="8"/>
        <end position="33"/>
    </location>
</feature>
<proteinExistence type="predicted"/>